<dbReference type="Pfam" id="PF00534">
    <property type="entry name" value="Glycos_transf_1"/>
    <property type="match status" value="1"/>
</dbReference>
<dbReference type="EMBL" id="DSRU01000160">
    <property type="protein sequence ID" value="HFM98255.1"/>
    <property type="molecule type" value="Genomic_DNA"/>
</dbReference>
<dbReference type="SUPFAM" id="SSF53756">
    <property type="entry name" value="UDP-Glycosyltransferase/glycogen phosphorylase"/>
    <property type="match status" value="1"/>
</dbReference>
<dbReference type="Pfam" id="PF13439">
    <property type="entry name" value="Glyco_transf_4"/>
    <property type="match status" value="1"/>
</dbReference>
<organism evidence="4">
    <name type="scientific">Oscillatoriales cyanobacterium SpSt-418</name>
    <dbReference type="NCBI Taxonomy" id="2282169"/>
    <lineage>
        <taxon>Bacteria</taxon>
        <taxon>Bacillati</taxon>
        <taxon>Cyanobacteriota</taxon>
        <taxon>Cyanophyceae</taxon>
        <taxon>Oscillatoriophycideae</taxon>
        <taxon>Oscillatoriales</taxon>
    </lineage>
</organism>
<dbReference type="AlphaFoldDB" id="A0A7C3PF41"/>
<dbReference type="PANTHER" id="PTHR46401:SF2">
    <property type="entry name" value="GLYCOSYLTRANSFERASE WBBK-RELATED"/>
    <property type="match status" value="1"/>
</dbReference>
<proteinExistence type="predicted"/>
<dbReference type="GO" id="GO:0016757">
    <property type="term" value="F:glycosyltransferase activity"/>
    <property type="evidence" value="ECO:0007669"/>
    <property type="project" value="InterPro"/>
</dbReference>
<evidence type="ECO:0000313" key="4">
    <source>
        <dbReference type="EMBL" id="HFM98255.1"/>
    </source>
</evidence>
<evidence type="ECO:0000256" key="1">
    <source>
        <dbReference type="ARBA" id="ARBA00022679"/>
    </source>
</evidence>
<dbReference type="CDD" id="cd03809">
    <property type="entry name" value="GT4_MtfB-like"/>
    <property type="match status" value="1"/>
</dbReference>
<feature type="domain" description="Glycosyl transferase family 1" evidence="2">
    <location>
        <begin position="174"/>
        <end position="331"/>
    </location>
</feature>
<comment type="caution">
    <text evidence="4">The sequence shown here is derived from an EMBL/GenBank/DDBJ whole genome shotgun (WGS) entry which is preliminary data.</text>
</comment>
<dbReference type="InterPro" id="IPR001296">
    <property type="entry name" value="Glyco_trans_1"/>
</dbReference>
<dbReference type="GO" id="GO:0009103">
    <property type="term" value="P:lipopolysaccharide biosynthetic process"/>
    <property type="evidence" value="ECO:0007669"/>
    <property type="project" value="TreeGrafter"/>
</dbReference>
<sequence length="355" mass="39614">MSLLINLSALMQQPTGISTYSYNVIKNLNNLEFELVAPFEILPFPTHLSPGGLSAEYGIKGHIKRLVWLQRSLPKLCQTLQTSLLFSPLPEAPLGTQTPSVVMMHDLIPLRFGRKFSPISLYNRFYVPAVLQQARHILCNSTTTAKDLSHFFQIPAQKITTIPLAYDAEQFRWLNLATRNYFLFIGRMPPYKNVERLLKAFAQMTSLGDYELWFVGPTDPRYTPPLQTLAAQLNVVERVKFLDYVAYADLPIVINQAIALVYPSLWEGFGLPVLEAMACGTPVITSNQSALPEVTGDAALLVDPYQVEAIAAAMRAIATDAQLRKQLRQAGLARAKQFSWAKTGAETAAVLKHFM</sequence>
<gene>
    <name evidence="4" type="ORF">ENR64_10965</name>
</gene>
<dbReference type="InterPro" id="IPR028098">
    <property type="entry name" value="Glyco_trans_4-like_N"/>
</dbReference>
<evidence type="ECO:0000259" key="2">
    <source>
        <dbReference type="Pfam" id="PF00534"/>
    </source>
</evidence>
<protein>
    <submittedName>
        <fullName evidence="4">Glycosyltransferase family 1 protein</fullName>
    </submittedName>
</protein>
<dbReference type="Gene3D" id="3.40.50.2000">
    <property type="entry name" value="Glycogen Phosphorylase B"/>
    <property type="match status" value="2"/>
</dbReference>
<keyword evidence="1 4" id="KW-0808">Transferase</keyword>
<dbReference type="PANTHER" id="PTHR46401">
    <property type="entry name" value="GLYCOSYLTRANSFERASE WBBK-RELATED"/>
    <property type="match status" value="1"/>
</dbReference>
<dbReference type="FunFam" id="3.40.50.2000:FF:000119">
    <property type="entry name" value="Glycosyl transferase group 1"/>
    <property type="match status" value="1"/>
</dbReference>
<accession>A0A7C3PF41</accession>
<feature type="domain" description="Glycosyltransferase subfamily 4-like N-terminal" evidence="3">
    <location>
        <begin position="16"/>
        <end position="169"/>
    </location>
</feature>
<reference evidence="4" key="1">
    <citation type="journal article" date="2020" name="mSystems">
        <title>Genome- and Community-Level Interaction Insights into Carbon Utilization and Element Cycling Functions of Hydrothermarchaeota in Hydrothermal Sediment.</title>
        <authorList>
            <person name="Zhou Z."/>
            <person name="Liu Y."/>
            <person name="Xu W."/>
            <person name="Pan J."/>
            <person name="Luo Z.H."/>
            <person name="Li M."/>
        </authorList>
    </citation>
    <scope>NUCLEOTIDE SEQUENCE [LARGE SCALE GENOMIC DNA]</scope>
    <source>
        <strain evidence="4">SpSt-418</strain>
    </source>
</reference>
<name>A0A7C3PF41_9CYAN</name>
<evidence type="ECO:0000259" key="3">
    <source>
        <dbReference type="Pfam" id="PF13439"/>
    </source>
</evidence>